<dbReference type="GO" id="GO:0032266">
    <property type="term" value="F:phosphatidylinositol-3-phosphate binding"/>
    <property type="evidence" value="ECO:0007669"/>
    <property type="project" value="TreeGrafter"/>
</dbReference>
<keyword evidence="5" id="KW-0813">Transport</keyword>
<evidence type="ECO:0000256" key="1">
    <source>
        <dbReference type="ARBA" id="ARBA00004406"/>
    </source>
</evidence>
<dbReference type="GO" id="GO:0005789">
    <property type="term" value="C:endoplasmic reticulum membrane"/>
    <property type="evidence" value="ECO:0007669"/>
    <property type="project" value="UniProtKB-SubCell"/>
</dbReference>
<dbReference type="PANTHER" id="PTHR13190">
    <property type="entry name" value="AUTOPHAGY-RELATED 2, ISOFORM A"/>
    <property type="match status" value="1"/>
</dbReference>
<evidence type="ECO:0000313" key="14">
    <source>
        <dbReference type="Proteomes" id="UP000078046"/>
    </source>
</evidence>
<gene>
    <name evidence="13" type="ORF">A3Q56_03325</name>
</gene>
<evidence type="ECO:0000256" key="12">
    <source>
        <dbReference type="SAM" id="MobiDB-lite"/>
    </source>
</evidence>
<keyword evidence="14" id="KW-1185">Reference proteome</keyword>
<protein>
    <recommendedName>
        <fullName evidence="4">Autophagy-related protein 2</fullName>
    </recommendedName>
</protein>
<evidence type="ECO:0000256" key="10">
    <source>
        <dbReference type="ARBA" id="ARBA00024479"/>
    </source>
</evidence>
<dbReference type="GO" id="GO:0043495">
    <property type="term" value="F:protein-membrane adaptor activity"/>
    <property type="evidence" value="ECO:0007669"/>
    <property type="project" value="TreeGrafter"/>
</dbReference>
<keyword evidence="9" id="KW-0472">Membrane</keyword>
<dbReference type="GO" id="GO:0000422">
    <property type="term" value="P:autophagy of mitochondrion"/>
    <property type="evidence" value="ECO:0007669"/>
    <property type="project" value="TreeGrafter"/>
</dbReference>
<keyword evidence="6" id="KW-0256">Endoplasmic reticulum</keyword>
<evidence type="ECO:0000256" key="5">
    <source>
        <dbReference type="ARBA" id="ARBA00022448"/>
    </source>
</evidence>
<reference evidence="13 14" key="1">
    <citation type="submission" date="2016-04" db="EMBL/GenBank/DDBJ databases">
        <title>The genome of Intoshia linei affirms orthonectids as highly simplified spiralians.</title>
        <authorList>
            <person name="Mikhailov K.V."/>
            <person name="Slusarev G.S."/>
            <person name="Nikitin M.A."/>
            <person name="Logacheva M.D."/>
            <person name="Penin A."/>
            <person name="Aleoshin V."/>
            <person name="Panchin Y.V."/>
        </authorList>
    </citation>
    <scope>NUCLEOTIDE SEQUENCE [LARGE SCALE GENOMIC DNA]</scope>
    <source>
        <strain evidence="13">Intl2013</strain>
        <tissue evidence="13">Whole animal</tissue>
    </source>
</reference>
<comment type="catalytic activity">
    <reaction evidence="10">
        <text>a 1,2-diacyl-sn-glycero-3-phospho-L-serine(in) = a 1,2-diacyl-sn-glycero-3-phospho-L-serine(out)</text>
        <dbReference type="Rhea" id="RHEA:38663"/>
        <dbReference type="ChEBI" id="CHEBI:57262"/>
    </reaction>
</comment>
<feature type="region of interest" description="Disordered" evidence="12">
    <location>
        <begin position="1003"/>
        <end position="1023"/>
    </location>
</feature>
<dbReference type="PANTHER" id="PTHR13190:SF1">
    <property type="entry name" value="AUTOPHAGY-RELATED 2, ISOFORM A"/>
    <property type="match status" value="1"/>
</dbReference>
<evidence type="ECO:0000256" key="11">
    <source>
        <dbReference type="ARBA" id="ARBA00024615"/>
    </source>
</evidence>
<dbReference type="GO" id="GO:0034045">
    <property type="term" value="C:phagophore assembly site membrane"/>
    <property type="evidence" value="ECO:0007669"/>
    <property type="project" value="UniProtKB-SubCell"/>
</dbReference>
<name>A0A177B3U9_9BILA</name>
<comment type="subcellular location">
    <subcellularLocation>
        <location evidence="1">Endoplasmic reticulum membrane</location>
        <topology evidence="1">Peripheral membrane protein</topology>
    </subcellularLocation>
    <subcellularLocation>
        <location evidence="2">Preautophagosomal structure membrane</location>
        <topology evidence="2">Peripheral membrane protein</topology>
    </subcellularLocation>
</comment>
<sequence length="1440" mass="165804">MLGNITDTLKRIVCDYILKEICGKFIKTNISSDELKVKRLEGSAQITNIELDTNYINSLIRQKTTNLFIKYGKIEYIDVIIPWRNLSSSPTKIRIKGVLLECGIKAQNDINSLLLSLSTAMCGVGQFFEEELVNPKLSFDATKIGGLKMFTSVLQSIIYGAIIEFENVSISLNFFVENCNNFLILETEKIQIINEKVDNNNQNEGKNLYKQILFYGLKIFFNSIKDDCENMVEYDVDKSTSFEEESENVEMDVGILIFYIPSNKCFKILMESDEKFNYLMMDVYIDTASVILFPYVLSIFNTFASSLSSSDVHGFSLYSASDTGTECDTKWKNPVTDKANKIEEKFDCSIKFCVNQFSLIIAENDMELDSIENEELLNCHETAIRNFLNFREKENLNEIEKKVFSYGSFLQMALTSVQFQIIYSHDSISMNLSLKNFEIYEFVQTDNKIVINEIIKPNKDSDFDTNVILFHIVCHNKINDSSIYGKKCDFSLKFLQQMNVTFDYNIITRLSRLLNIFSNSDIEIKNNTKNQDSFFIQIDFVKIYINLAIPSLKTETDFLDLYIDELTIIYLNNPSCRNNCFDLIFTNLHCDYVFKEKKLNFFNISCLNGKNKIKIVTKNEKNLKNFDYMKYPNYPFNINSRNCNGNVITVPTSFDEICCYQKDILYSTSLFFKISLSKINSFAVYYSLIPEIIQNIDQTSNVLEKKLSNLENLENFLISCKDSNIDAISSFSEQSDSELNLNWKIIIEDVGNIPRKYSHNHVQLEDSATIFKNINLRKFKKKHPMFIFAFKLIYQDKPSFSDITLATNVYNSLITSHESMSIYKFIQMLITFFDTSDINTSLYTVPDSVTKCNFTFNNIRMHLSYPNLKIKIFLVSNFASISTNVTLEDNSFVLKFIFEDLAMHMSLIEKNDSNILKVASVGHLSISIHFNYIDGTNYKLQIYLSNDLLSICCCLDTIGLLRQLICHVFEIKVETEPKSNDKEKHDTQLPKCENETKTNIIFDSNEEYNSDSSSEQSSKDEYDNVDSTYEIPTRDDLKNAQLQSMEELIKCFVSPDITFIENFMETSLNSYSLNEYSPSKNADLSINLSSFSLVLTLFDGNDFPVSNRNNNLSVGLKVMGIKLLYEKYDPVPASVLNLVKLSIDDIQIIDNNPSSSVSIILSKCPVRNQSKISNCQIFTMKYQLHYKPYDDIVNEAIFTFSIFPLKINIDQDTLTFLCNFFSNENLIKNNIKCNGRVVIDDVLINEIDPTFSTYFRFVEFLPSIVLHINFHGRPLSSKRNSFSDILLGFAQLASSKIVLKNLQCNGLCGWNEVITFILKSWMDDIFNNQLSSVISSIEPINHVAVLYKGLKDLIGIPIEQYKTDGRVLRGIRQGSDAFILSLFVAFNQIRSRILDILQYFAVSTYKLISCKNRKRLVAIRRKFKYKSKESKLTQDKMRSL</sequence>
<keyword evidence="7" id="KW-0072">Autophagy</keyword>
<evidence type="ECO:0000256" key="7">
    <source>
        <dbReference type="ARBA" id="ARBA00023006"/>
    </source>
</evidence>
<comment type="catalytic activity">
    <reaction evidence="11">
        <text>a 1,2-diacyl-sn-glycero-3-phosphoethanolamine(in) = a 1,2-diacyl-sn-glycero-3-phosphoethanolamine(out)</text>
        <dbReference type="Rhea" id="RHEA:38895"/>
        <dbReference type="ChEBI" id="CHEBI:64612"/>
    </reaction>
</comment>
<dbReference type="GO" id="GO:0034727">
    <property type="term" value="P:piecemeal microautophagy of the nucleus"/>
    <property type="evidence" value="ECO:0007669"/>
    <property type="project" value="TreeGrafter"/>
</dbReference>
<keyword evidence="8" id="KW-0445">Lipid transport</keyword>
<organism evidence="13 14">
    <name type="scientific">Intoshia linei</name>
    <dbReference type="NCBI Taxonomy" id="1819745"/>
    <lineage>
        <taxon>Eukaryota</taxon>
        <taxon>Metazoa</taxon>
        <taxon>Spiralia</taxon>
        <taxon>Lophotrochozoa</taxon>
        <taxon>Mesozoa</taxon>
        <taxon>Orthonectida</taxon>
        <taxon>Rhopaluridae</taxon>
        <taxon>Intoshia</taxon>
    </lineage>
</organism>
<dbReference type="OrthoDB" id="18982at2759"/>
<evidence type="ECO:0000256" key="4">
    <source>
        <dbReference type="ARBA" id="ARBA00018070"/>
    </source>
</evidence>
<comment type="caution">
    <text evidence="13">The sequence shown here is derived from an EMBL/GenBank/DDBJ whole genome shotgun (WGS) entry which is preliminary data.</text>
</comment>
<dbReference type="GO" id="GO:0061723">
    <property type="term" value="P:glycophagy"/>
    <property type="evidence" value="ECO:0007669"/>
    <property type="project" value="TreeGrafter"/>
</dbReference>
<evidence type="ECO:0000256" key="3">
    <source>
        <dbReference type="ARBA" id="ARBA00009714"/>
    </source>
</evidence>
<dbReference type="GO" id="GO:0006869">
    <property type="term" value="P:lipid transport"/>
    <property type="evidence" value="ECO:0007669"/>
    <property type="project" value="UniProtKB-KW"/>
</dbReference>
<accession>A0A177B3U9</accession>
<dbReference type="InterPro" id="IPR026849">
    <property type="entry name" value="ATG2"/>
</dbReference>
<comment type="similarity">
    <text evidence="3">Belongs to the ATG2 family.</text>
</comment>
<evidence type="ECO:0000256" key="2">
    <source>
        <dbReference type="ARBA" id="ARBA00004623"/>
    </source>
</evidence>
<evidence type="ECO:0000313" key="13">
    <source>
        <dbReference type="EMBL" id="OAF68945.1"/>
    </source>
</evidence>
<dbReference type="EMBL" id="LWCA01000360">
    <property type="protein sequence ID" value="OAF68945.1"/>
    <property type="molecule type" value="Genomic_DNA"/>
</dbReference>
<evidence type="ECO:0000256" key="9">
    <source>
        <dbReference type="ARBA" id="ARBA00023136"/>
    </source>
</evidence>
<dbReference type="Pfam" id="PF13329">
    <property type="entry name" value="ATG2_CAD"/>
    <property type="match status" value="1"/>
</dbReference>
<proteinExistence type="inferred from homology"/>
<evidence type="ECO:0000256" key="8">
    <source>
        <dbReference type="ARBA" id="ARBA00023055"/>
    </source>
</evidence>
<dbReference type="GO" id="GO:0061709">
    <property type="term" value="P:reticulophagy"/>
    <property type="evidence" value="ECO:0007669"/>
    <property type="project" value="TreeGrafter"/>
</dbReference>
<dbReference type="GO" id="GO:0061908">
    <property type="term" value="C:phagophore"/>
    <property type="evidence" value="ECO:0007669"/>
    <property type="project" value="TreeGrafter"/>
</dbReference>
<dbReference type="Proteomes" id="UP000078046">
    <property type="component" value="Unassembled WGS sequence"/>
</dbReference>
<evidence type="ECO:0000256" key="6">
    <source>
        <dbReference type="ARBA" id="ARBA00022824"/>
    </source>
</evidence>
<dbReference type="GO" id="GO:0000045">
    <property type="term" value="P:autophagosome assembly"/>
    <property type="evidence" value="ECO:0007669"/>
    <property type="project" value="TreeGrafter"/>
</dbReference>